<dbReference type="GO" id="GO:0005615">
    <property type="term" value="C:extracellular space"/>
    <property type="evidence" value="ECO:0007669"/>
    <property type="project" value="TreeGrafter"/>
</dbReference>
<evidence type="ECO:0000256" key="2">
    <source>
        <dbReference type="SAM" id="SignalP"/>
    </source>
</evidence>
<evidence type="ECO:0000313" key="4">
    <source>
        <dbReference type="EMBL" id="JAT20177.1"/>
    </source>
</evidence>
<dbReference type="EMBL" id="GEBQ01019800">
    <property type="protein sequence ID" value="JAT20177.1"/>
    <property type="molecule type" value="Transcribed_RNA"/>
</dbReference>
<evidence type="ECO:0000256" key="1">
    <source>
        <dbReference type="ARBA" id="ARBA00044953"/>
    </source>
</evidence>
<feature type="chain" id="PRO_5008587202" description="Menorin-like domain-containing protein" evidence="2">
    <location>
        <begin position="22"/>
        <end position="336"/>
    </location>
</feature>
<feature type="domain" description="Menorin-like" evidence="3">
    <location>
        <begin position="61"/>
        <end position="305"/>
    </location>
</feature>
<dbReference type="PANTHER" id="PTHR21184:SF6">
    <property type="entry name" value="CONSERVED PLASMA MEMBRANE PROTEIN"/>
    <property type="match status" value="1"/>
</dbReference>
<gene>
    <name evidence="4" type="ORF">g.27586</name>
</gene>
<reference evidence="4" key="1">
    <citation type="submission" date="2015-11" db="EMBL/GenBank/DDBJ databases">
        <title>De novo transcriptome assembly of four potential Pierce s Disease insect vectors from Arizona vineyards.</title>
        <authorList>
            <person name="Tassone E.E."/>
        </authorList>
    </citation>
    <scope>NUCLEOTIDE SEQUENCE</scope>
</reference>
<dbReference type="PANTHER" id="PTHR21184">
    <property type="entry name" value="MENORIN (DENDRITIC BRANCHING PROTEIN)"/>
    <property type="match status" value="1"/>
</dbReference>
<feature type="signal peptide" evidence="2">
    <location>
        <begin position="1"/>
        <end position="21"/>
    </location>
</feature>
<name>A0A1B6L8Z2_9HEMI</name>
<sequence length="336" mass="36978">PRLQLPLQCIVVLALFAAGEMKSHVLFFTSVIFSLNYVRSIDVMSNAPLEVWRYFHEVDHDLTKITWFHACNSRSLLDQALASDVMMIEADIVAGHLAGAGGGPPLAVMGHPPTTVSDLSLEQFLDTVLQRHRAKGIKLDFKTTAAFRASENILEQFLARAEVNFPVWVNADILRGPGIGPGKEVVEPHYFLRTCVTKFPLATISPGWAVNPNASQTLSYSSMNIDEMTSLLLDSHVVFPVTFPVHAGIAANSLDTLTNLVHSSTDGTSLTLWAGQGQHIDYDKLRQLINNLGKDKVFVDLPQDMSEKLWNPHQESKANFAVASSALTLLSFLFVL</sequence>
<keyword evidence="2" id="KW-0732">Signal</keyword>
<dbReference type="AlphaFoldDB" id="A0A1B6L8Z2"/>
<accession>A0A1B6L8Z2</accession>
<dbReference type="InterPro" id="IPR019356">
    <property type="entry name" value="Menorin_dom"/>
</dbReference>
<feature type="non-terminal residue" evidence="4">
    <location>
        <position position="1"/>
    </location>
</feature>
<comment type="similarity">
    <text evidence="1">Belongs to the menorin family.</text>
</comment>
<evidence type="ECO:0000259" key="3">
    <source>
        <dbReference type="Pfam" id="PF10223"/>
    </source>
</evidence>
<organism evidence="4">
    <name type="scientific">Graphocephala atropunctata</name>
    <dbReference type="NCBI Taxonomy" id="36148"/>
    <lineage>
        <taxon>Eukaryota</taxon>
        <taxon>Metazoa</taxon>
        <taxon>Ecdysozoa</taxon>
        <taxon>Arthropoda</taxon>
        <taxon>Hexapoda</taxon>
        <taxon>Insecta</taxon>
        <taxon>Pterygota</taxon>
        <taxon>Neoptera</taxon>
        <taxon>Paraneoptera</taxon>
        <taxon>Hemiptera</taxon>
        <taxon>Auchenorrhyncha</taxon>
        <taxon>Membracoidea</taxon>
        <taxon>Cicadellidae</taxon>
        <taxon>Cicadellinae</taxon>
        <taxon>Cicadellini</taxon>
        <taxon>Graphocephala</taxon>
    </lineage>
</organism>
<protein>
    <recommendedName>
        <fullName evidence="3">Menorin-like domain-containing protein</fullName>
    </recommendedName>
</protein>
<proteinExistence type="inferred from homology"/>
<dbReference type="Pfam" id="PF10223">
    <property type="entry name" value="Menorin_N"/>
    <property type="match status" value="1"/>
</dbReference>